<protein>
    <recommendedName>
        <fullName evidence="3">Fungal STAND N-terminal Goodbye domain-containing protein</fullName>
    </recommendedName>
</protein>
<proteinExistence type="predicted"/>
<dbReference type="EMBL" id="JH930470">
    <property type="protein sequence ID" value="EKM57528.1"/>
    <property type="molecule type" value="Genomic_DNA"/>
</dbReference>
<keyword evidence="2" id="KW-1185">Reference proteome</keyword>
<dbReference type="GeneID" id="18910864"/>
<dbReference type="HOGENOM" id="CLU_004050_0_0_1"/>
<gene>
    <name evidence="1" type="ORF">PHACADRAFT_192673</name>
</gene>
<dbReference type="OrthoDB" id="2122982at2759"/>
<dbReference type="KEGG" id="pco:PHACADRAFT_192673"/>
<evidence type="ECO:0000313" key="1">
    <source>
        <dbReference type="EMBL" id="EKM57528.1"/>
    </source>
</evidence>
<dbReference type="RefSeq" id="XP_007392877.1">
    <property type="nucleotide sequence ID" value="XM_007392815.1"/>
</dbReference>
<dbReference type="STRING" id="650164.K5W109"/>
<dbReference type="InParanoid" id="K5W109"/>
<dbReference type="AlphaFoldDB" id="K5W109"/>
<dbReference type="Proteomes" id="UP000008370">
    <property type="component" value="Unassembled WGS sequence"/>
</dbReference>
<evidence type="ECO:0000313" key="2">
    <source>
        <dbReference type="Proteomes" id="UP000008370"/>
    </source>
</evidence>
<evidence type="ECO:0008006" key="3">
    <source>
        <dbReference type="Google" id="ProtNLM"/>
    </source>
</evidence>
<name>K5W109_PHACS</name>
<reference evidence="1 2" key="1">
    <citation type="journal article" date="2012" name="BMC Genomics">
        <title>Comparative genomics of the white-rot fungi, Phanerochaete carnosa and P. chrysosporium, to elucidate the genetic basis of the distinct wood types they colonize.</title>
        <authorList>
            <person name="Suzuki H."/>
            <person name="MacDonald J."/>
            <person name="Syed K."/>
            <person name="Salamov A."/>
            <person name="Hori C."/>
            <person name="Aerts A."/>
            <person name="Henrissat B."/>
            <person name="Wiebenga A."/>
            <person name="vanKuyk P.A."/>
            <person name="Barry K."/>
            <person name="Lindquist E."/>
            <person name="LaButti K."/>
            <person name="Lapidus A."/>
            <person name="Lucas S."/>
            <person name="Coutinho P."/>
            <person name="Gong Y."/>
            <person name="Samejima M."/>
            <person name="Mahadevan R."/>
            <person name="Abou-Zaid M."/>
            <person name="de Vries R.P."/>
            <person name="Igarashi K."/>
            <person name="Yadav J.S."/>
            <person name="Grigoriev I.V."/>
            <person name="Master E.R."/>
        </authorList>
    </citation>
    <scope>NUCLEOTIDE SEQUENCE [LARGE SCALE GENOMIC DNA]</scope>
    <source>
        <strain evidence="1 2">HHB-10118-sp</strain>
    </source>
</reference>
<accession>K5W109</accession>
<organism evidence="1 2">
    <name type="scientific">Phanerochaete carnosa (strain HHB-10118-sp)</name>
    <name type="common">White-rot fungus</name>
    <name type="synonym">Peniophora carnosa</name>
    <dbReference type="NCBI Taxonomy" id="650164"/>
    <lineage>
        <taxon>Eukaryota</taxon>
        <taxon>Fungi</taxon>
        <taxon>Dikarya</taxon>
        <taxon>Basidiomycota</taxon>
        <taxon>Agaricomycotina</taxon>
        <taxon>Agaricomycetes</taxon>
        <taxon>Polyporales</taxon>
        <taxon>Phanerochaetaceae</taxon>
        <taxon>Phanerochaete</taxon>
    </lineage>
</organism>
<sequence>MPPASPSDFDQTTHNAAVALHTNQERRETKGEKLLDTAGNTYEVVSGIYNSGYVTATSGAVSAGIALLQPELDNFKSNCDILMKALDAVAKIHPFVTVAVLAFKAAVTLEMTRRQNDKRCVALHVSMSDLMAVIGLLRSLAKDDCGSDGVTIGDRLRDRMQAIAKDIETCAATCDSFEKKKLIVRLFKSIAWEDKLEAFATTFDGHKDALQKDLSMHSALGIERASQRLSIVDAVVKASGTKLDMVLLFQQLRSPAERELWKFVESRGGPEKFLQDDALMNELISRTEKDTTEQLTSVNEVKYDIRKDLADIIKENFEVSENKFQALQVNIRAQMEQTVRREGDRIIGTLLSGPADRIIDPNVWEIWHDMGWRSSAKARHLVMALREFYAERYADAADEGVVTLAIPKSRGNTPVSPHLTTIFQAPSRKAIGVPPEYRWTLDYITILRIQPLLEAFDDDASSFVTVSEVNAFTHARPRGWSLPHWMAYWTIGYPLSMKYYHDRIQRIIRQIADLSDDIFPENRAIYDKLNGSDILSNFEFILAAAFKAEDHITWDSQLFDKFKSYVMQEEKRMKETLETVKYKIDAPSTLTLLLGSGRLEKYLLPLMYLMYHRYLELLTVGRTVALHRDEVLEMLNSSKMIKQAIRARLDIVKAMCKIQNLDIGDHLKKFAFGLYYYFEFSGDWTNSDYYRVCYQKSFDGEPPTDDEQLETNPDKVLLKGRQNNDVDLSAYSEPFEPRPVCRPAPNSSALWDVCWRGFYISDAAHWLPIFGGHMDIDFPPADGIFTGQGGRLHQDA</sequence>